<feature type="transmembrane region" description="Helical" evidence="1">
    <location>
        <begin position="20"/>
        <end position="42"/>
    </location>
</feature>
<proteinExistence type="predicted"/>
<keyword evidence="1" id="KW-0812">Transmembrane</keyword>
<keyword evidence="3" id="KW-1185">Reference proteome</keyword>
<evidence type="ECO:0000313" key="2">
    <source>
        <dbReference type="Ensembl" id="ENSPMRP00000025896.1"/>
    </source>
</evidence>
<evidence type="ECO:0000256" key="1">
    <source>
        <dbReference type="SAM" id="Phobius"/>
    </source>
</evidence>
<accession>A0A670JNC0</accession>
<reference evidence="2" key="3">
    <citation type="submission" date="2025-09" db="UniProtKB">
        <authorList>
            <consortium name="Ensembl"/>
        </authorList>
    </citation>
    <scope>IDENTIFICATION</scope>
</reference>
<dbReference type="Ensembl" id="ENSPMRT00000027486.1">
    <property type="protein sequence ID" value="ENSPMRP00000025896.1"/>
    <property type="gene ID" value="ENSPMRG00000016756.1"/>
</dbReference>
<reference evidence="2 3" key="1">
    <citation type="journal article" date="2019" name="Proc. Natl. Acad. Sci. U.S.A.">
        <title>Regulatory changes in pterin and carotenoid genes underlie balanced color polymorphisms in the wall lizard.</title>
        <authorList>
            <person name="Andrade P."/>
            <person name="Pinho C."/>
            <person name="Perez I de Lanuza G."/>
            <person name="Afonso S."/>
            <person name="Brejcha J."/>
            <person name="Rubin C.J."/>
            <person name="Wallerman O."/>
            <person name="Pereira P."/>
            <person name="Sabatino S.J."/>
            <person name="Bellati A."/>
            <person name="Pellitteri-Rosa D."/>
            <person name="Bosakova Z."/>
            <person name="Bunikis I."/>
            <person name="Carretero M.A."/>
            <person name="Feiner N."/>
            <person name="Marsik P."/>
            <person name="Pauperio F."/>
            <person name="Salvi D."/>
            <person name="Soler L."/>
            <person name="While G.M."/>
            <person name="Uller T."/>
            <person name="Font E."/>
            <person name="Andersson L."/>
            <person name="Carneiro M."/>
        </authorList>
    </citation>
    <scope>NUCLEOTIDE SEQUENCE</scope>
</reference>
<dbReference type="AlphaFoldDB" id="A0A670JNC0"/>
<keyword evidence="1" id="KW-0472">Membrane</keyword>
<organism evidence="2 3">
    <name type="scientific">Podarcis muralis</name>
    <name type="common">Wall lizard</name>
    <name type="synonym">Lacerta muralis</name>
    <dbReference type="NCBI Taxonomy" id="64176"/>
    <lineage>
        <taxon>Eukaryota</taxon>
        <taxon>Metazoa</taxon>
        <taxon>Chordata</taxon>
        <taxon>Craniata</taxon>
        <taxon>Vertebrata</taxon>
        <taxon>Euteleostomi</taxon>
        <taxon>Lepidosauria</taxon>
        <taxon>Squamata</taxon>
        <taxon>Bifurcata</taxon>
        <taxon>Unidentata</taxon>
        <taxon>Episquamata</taxon>
        <taxon>Laterata</taxon>
        <taxon>Lacertibaenia</taxon>
        <taxon>Lacertidae</taxon>
        <taxon>Podarcis</taxon>
    </lineage>
</organism>
<protein>
    <submittedName>
        <fullName evidence="2">Uncharacterized protein</fullName>
    </submittedName>
</protein>
<evidence type="ECO:0000313" key="3">
    <source>
        <dbReference type="Proteomes" id="UP000472272"/>
    </source>
</evidence>
<name>A0A670JNC0_PODMU</name>
<keyword evidence="1" id="KW-1133">Transmembrane helix</keyword>
<dbReference type="Proteomes" id="UP000472272">
    <property type="component" value="Chromosome 11"/>
</dbReference>
<reference evidence="2" key="2">
    <citation type="submission" date="2025-08" db="UniProtKB">
        <authorList>
            <consortium name="Ensembl"/>
        </authorList>
    </citation>
    <scope>IDENTIFICATION</scope>
</reference>
<sequence length="112" mass="12674">MLTTPASCSGLVSKSTANLYTIFFLFLSAVFPVLFDCCTEVAHHIPRRWLRTVATFDIQNGAVGKKKMCVCVVCVQLWNGENDLRTLTNWNMSRGGQPKWSKAWKRCLMRNG</sequence>